<dbReference type="AlphaFoldDB" id="A0AA35U004"/>
<keyword evidence="3" id="KW-1185">Reference proteome</keyword>
<proteinExistence type="predicted"/>
<reference evidence="2" key="1">
    <citation type="submission" date="2023-03" db="EMBL/GenBank/DDBJ databases">
        <authorList>
            <person name="Steffen K."/>
            <person name="Cardenas P."/>
        </authorList>
    </citation>
    <scope>NUCLEOTIDE SEQUENCE</scope>
</reference>
<sequence>MARCNECGQSLDKAPSARPKEGEESCVSSYSSHKRSDFIFGVRKRRKVHSVPLAFSGGFYSGYHSHQHQQHQQLASSSPSTSSFKMRRSNEQSPVESGHGAPGEVVSDEEEMEEGWREEGGGEEGGGEEGGEDTQEEEVLTNKTPATDGETAVKTKTKSRTKSTSLSNPKQAGYRYGHIPWADADITVLVDEKGVTKFCLQELIAKVMAGHTKAEVFDMVRDLDLPLEQGNLQLLKKLQALGLHANRSPMCKLIATEELWLLLDALQEPVPEEVHQHLENINTSSTPLLVSYLHHPSLVSIFHTVPSPPLYTSILPPPPLPSPPLP</sequence>
<evidence type="ECO:0000256" key="1">
    <source>
        <dbReference type="SAM" id="MobiDB-lite"/>
    </source>
</evidence>
<feature type="compositionally biased region" description="Acidic residues" evidence="1">
    <location>
        <begin position="121"/>
        <end position="139"/>
    </location>
</feature>
<dbReference type="EMBL" id="CASHTH010004393">
    <property type="protein sequence ID" value="CAI8056731.1"/>
    <property type="molecule type" value="Genomic_DNA"/>
</dbReference>
<organism evidence="2 3">
    <name type="scientific">Geodia barretti</name>
    <name type="common">Barrett's horny sponge</name>
    <dbReference type="NCBI Taxonomy" id="519541"/>
    <lineage>
        <taxon>Eukaryota</taxon>
        <taxon>Metazoa</taxon>
        <taxon>Porifera</taxon>
        <taxon>Demospongiae</taxon>
        <taxon>Heteroscleromorpha</taxon>
        <taxon>Tetractinellida</taxon>
        <taxon>Astrophorina</taxon>
        <taxon>Geodiidae</taxon>
        <taxon>Geodia</taxon>
    </lineage>
</organism>
<accession>A0AA35U004</accession>
<feature type="compositionally biased region" description="Low complexity" evidence="1">
    <location>
        <begin position="70"/>
        <end position="83"/>
    </location>
</feature>
<dbReference type="Proteomes" id="UP001174909">
    <property type="component" value="Unassembled WGS sequence"/>
</dbReference>
<feature type="region of interest" description="Disordered" evidence="1">
    <location>
        <begin position="1"/>
        <end position="33"/>
    </location>
</feature>
<gene>
    <name evidence="2" type="ORF">GBAR_LOCUS30905</name>
</gene>
<name>A0AA35U004_GEOBA</name>
<dbReference type="InterPro" id="IPR037000">
    <property type="entry name" value="Ski_DNA-bd_sf"/>
</dbReference>
<evidence type="ECO:0000313" key="2">
    <source>
        <dbReference type="EMBL" id="CAI8056731.1"/>
    </source>
</evidence>
<evidence type="ECO:0000313" key="3">
    <source>
        <dbReference type="Proteomes" id="UP001174909"/>
    </source>
</evidence>
<comment type="caution">
    <text evidence="2">The sequence shown here is derived from an EMBL/GenBank/DDBJ whole genome shotgun (WGS) entry which is preliminary data.</text>
</comment>
<feature type="non-terminal residue" evidence="2">
    <location>
        <position position="326"/>
    </location>
</feature>
<dbReference type="Gene3D" id="3.10.260.20">
    <property type="entry name" value="Ski"/>
    <property type="match status" value="1"/>
</dbReference>
<protein>
    <submittedName>
        <fullName evidence="2">Uncharacterized protein</fullName>
    </submittedName>
</protein>
<feature type="region of interest" description="Disordered" evidence="1">
    <location>
        <begin position="55"/>
        <end position="174"/>
    </location>
</feature>